<evidence type="ECO:0000256" key="1">
    <source>
        <dbReference type="SAM" id="MobiDB-lite"/>
    </source>
</evidence>
<accession>A0A8J5TEH2</accession>
<feature type="compositionally biased region" description="Polar residues" evidence="1">
    <location>
        <begin position="65"/>
        <end position="75"/>
    </location>
</feature>
<gene>
    <name evidence="2" type="ORF">GUJ93_ZPchr0007g3405</name>
</gene>
<reference evidence="2" key="1">
    <citation type="journal article" date="2021" name="bioRxiv">
        <title>Whole Genome Assembly and Annotation of Northern Wild Rice, Zizania palustris L., Supports a Whole Genome Duplication in the Zizania Genus.</title>
        <authorList>
            <person name="Haas M."/>
            <person name="Kono T."/>
            <person name="Macchietto M."/>
            <person name="Millas R."/>
            <person name="McGilp L."/>
            <person name="Shao M."/>
            <person name="Duquette J."/>
            <person name="Hirsch C.N."/>
            <person name="Kimball J."/>
        </authorList>
    </citation>
    <scope>NUCLEOTIDE SEQUENCE</scope>
    <source>
        <tissue evidence="2">Fresh leaf tissue</tissue>
    </source>
</reference>
<sequence>MASSSVFAGLAQAPEDPILGVTVAYTKDPSPVKVNLGAGAYRTRHQSSKQWVAGTKTVTGDRPQTMGSLEMQSPPATRVETGEGGGDRGIWGGDGHEY</sequence>
<comment type="caution">
    <text evidence="2">The sequence shown here is derived from an EMBL/GenBank/DDBJ whole genome shotgun (WGS) entry which is preliminary data.</text>
</comment>
<protein>
    <submittedName>
        <fullName evidence="2">Uncharacterized protein</fullName>
    </submittedName>
</protein>
<dbReference type="EMBL" id="JAAALK010000282">
    <property type="protein sequence ID" value="KAG8080453.1"/>
    <property type="molecule type" value="Genomic_DNA"/>
</dbReference>
<keyword evidence="3" id="KW-1185">Reference proteome</keyword>
<feature type="region of interest" description="Disordered" evidence="1">
    <location>
        <begin position="47"/>
        <end position="98"/>
    </location>
</feature>
<organism evidence="2 3">
    <name type="scientific">Zizania palustris</name>
    <name type="common">Northern wild rice</name>
    <dbReference type="NCBI Taxonomy" id="103762"/>
    <lineage>
        <taxon>Eukaryota</taxon>
        <taxon>Viridiplantae</taxon>
        <taxon>Streptophyta</taxon>
        <taxon>Embryophyta</taxon>
        <taxon>Tracheophyta</taxon>
        <taxon>Spermatophyta</taxon>
        <taxon>Magnoliopsida</taxon>
        <taxon>Liliopsida</taxon>
        <taxon>Poales</taxon>
        <taxon>Poaceae</taxon>
        <taxon>BOP clade</taxon>
        <taxon>Oryzoideae</taxon>
        <taxon>Oryzeae</taxon>
        <taxon>Zizaniinae</taxon>
        <taxon>Zizania</taxon>
    </lineage>
</organism>
<feature type="compositionally biased region" description="Gly residues" evidence="1">
    <location>
        <begin position="82"/>
        <end position="98"/>
    </location>
</feature>
<reference evidence="2" key="2">
    <citation type="submission" date="2021-02" db="EMBL/GenBank/DDBJ databases">
        <authorList>
            <person name="Kimball J.A."/>
            <person name="Haas M.W."/>
            <person name="Macchietto M."/>
            <person name="Kono T."/>
            <person name="Duquette J."/>
            <person name="Shao M."/>
        </authorList>
    </citation>
    <scope>NUCLEOTIDE SEQUENCE</scope>
    <source>
        <tissue evidence="2">Fresh leaf tissue</tissue>
    </source>
</reference>
<dbReference type="Proteomes" id="UP000729402">
    <property type="component" value="Unassembled WGS sequence"/>
</dbReference>
<evidence type="ECO:0000313" key="2">
    <source>
        <dbReference type="EMBL" id="KAG8080453.1"/>
    </source>
</evidence>
<proteinExistence type="predicted"/>
<dbReference type="OrthoDB" id="6752799at2759"/>
<dbReference type="AlphaFoldDB" id="A0A8J5TEH2"/>
<evidence type="ECO:0000313" key="3">
    <source>
        <dbReference type="Proteomes" id="UP000729402"/>
    </source>
</evidence>
<name>A0A8J5TEH2_ZIZPA</name>